<sequence>KKKKGTLLEKFCGPKLSVCCSILSVWGIIMLVILGIFLFTHSVAFAEDLAIDEKLPKIEFLTEINRKYTQAAYNCWIAACLYVVTLAVSVHQIYMNRRCNYSV</sequence>
<comment type="subcellular location">
    <subcellularLocation>
        <location evidence="1">Membrane</location>
        <topology evidence="1">Multi-pass membrane protein</topology>
    </subcellularLocation>
</comment>
<reference evidence="7" key="1">
    <citation type="submission" date="2012-12" db="EMBL/GenBank/DDBJ databases">
        <title>Identification and characterization of a phenylalanine ammonia-lyase gene family in Isatis indigotica Fort.</title>
        <authorList>
            <person name="Liu Q."/>
            <person name="Chen J."/>
            <person name="Zhou X."/>
            <person name="Di P."/>
            <person name="Xiao Y."/>
            <person name="Xuan H."/>
            <person name="Zhang L."/>
            <person name="Chen W."/>
        </authorList>
    </citation>
    <scope>NUCLEOTIDE SEQUENCE</scope>
    <source>
        <tissue evidence="7">Salivary gland</tissue>
    </source>
</reference>
<comment type="similarity">
    <text evidence="2">Belongs to the RNase K family.</text>
</comment>
<evidence type="ECO:0000256" key="4">
    <source>
        <dbReference type="ARBA" id="ARBA00022989"/>
    </source>
</evidence>
<keyword evidence="5 6" id="KW-0472">Membrane</keyword>
<keyword evidence="7" id="KW-0540">Nuclease</keyword>
<organism evidence="7">
    <name type="scientific">Ixodes ricinus</name>
    <name type="common">Common tick</name>
    <name type="synonym">Acarus ricinus</name>
    <dbReference type="NCBI Taxonomy" id="34613"/>
    <lineage>
        <taxon>Eukaryota</taxon>
        <taxon>Metazoa</taxon>
        <taxon>Ecdysozoa</taxon>
        <taxon>Arthropoda</taxon>
        <taxon>Chelicerata</taxon>
        <taxon>Arachnida</taxon>
        <taxon>Acari</taxon>
        <taxon>Parasitiformes</taxon>
        <taxon>Ixodida</taxon>
        <taxon>Ixodoidea</taxon>
        <taxon>Ixodidae</taxon>
        <taxon>Ixodinae</taxon>
        <taxon>Ixodes</taxon>
    </lineage>
</organism>
<keyword evidence="4 6" id="KW-1133">Transmembrane helix</keyword>
<dbReference type="PANTHER" id="PTHR31733">
    <property type="entry name" value="RIBONUCLEASE KAPPA"/>
    <property type="match status" value="1"/>
</dbReference>
<dbReference type="InterPro" id="IPR026770">
    <property type="entry name" value="RNase_K"/>
</dbReference>
<accession>A0A0K8RPH3</accession>
<dbReference type="GO" id="GO:0004521">
    <property type="term" value="F:RNA endonuclease activity"/>
    <property type="evidence" value="ECO:0007669"/>
    <property type="project" value="InterPro"/>
</dbReference>
<dbReference type="AlphaFoldDB" id="A0A0K8RPH3"/>
<dbReference type="GO" id="GO:0016020">
    <property type="term" value="C:membrane"/>
    <property type="evidence" value="ECO:0007669"/>
    <property type="project" value="UniProtKB-SubCell"/>
</dbReference>
<protein>
    <submittedName>
        <fullName evidence="7">Putative endonuclease</fullName>
    </submittedName>
</protein>
<dbReference type="EMBL" id="GADI01000843">
    <property type="protein sequence ID" value="JAA72965.1"/>
    <property type="molecule type" value="mRNA"/>
</dbReference>
<keyword evidence="7" id="KW-0378">Hydrolase</keyword>
<evidence type="ECO:0000256" key="2">
    <source>
        <dbReference type="ARBA" id="ARBA00008458"/>
    </source>
</evidence>
<evidence type="ECO:0000256" key="5">
    <source>
        <dbReference type="ARBA" id="ARBA00023136"/>
    </source>
</evidence>
<feature type="transmembrane region" description="Helical" evidence="6">
    <location>
        <begin position="16"/>
        <end position="39"/>
    </location>
</feature>
<evidence type="ECO:0000256" key="3">
    <source>
        <dbReference type="ARBA" id="ARBA00022692"/>
    </source>
</evidence>
<feature type="non-terminal residue" evidence="7">
    <location>
        <position position="1"/>
    </location>
</feature>
<evidence type="ECO:0000256" key="6">
    <source>
        <dbReference type="SAM" id="Phobius"/>
    </source>
</evidence>
<evidence type="ECO:0000256" key="1">
    <source>
        <dbReference type="ARBA" id="ARBA00004141"/>
    </source>
</evidence>
<keyword evidence="7" id="KW-0255">Endonuclease</keyword>
<evidence type="ECO:0000313" key="7">
    <source>
        <dbReference type="EMBL" id="JAA72965.1"/>
    </source>
</evidence>
<keyword evidence="3 6" id="KW-0812">Transmembrane</keyword>
<feature type="transmembrane region" description="Helical" evidence="6">
    <location>
        <begin position="71"/>
        <end position="90"/>
    </location>
</feature>
<proteinExistence type="evidence at transcript level"/>
<name>A0A0K8RPH3_IXORI</name>